<evidence type="ECO:0000313" key="2">
    <source>
        <dbReference type="Proteomes" id="UP001501153"/>
    </source>
</evidence>
<protein>
    <submittedName>
        <fullName evidence="1">Uncharacterized protein</fullName>
    </submittedName>
</protein>
<sequence>MIWVDAKSQTALPIKYNLIPIDFERDSICSVIEPTETRHLNKEHASLTVKTKSQVEIYQRNVGKAYNLWTKDKTNPYADQLIIQDAIGRVYWLDNKNHNLRMYQGGRLIWEQSTKISFRQTGVHHLQLRGELIFISAAPCTSGFNRANGKEEWQGCD</sequence>
<gene>
    <name evidence="1" type="ORF">GCM10023185_45560</name>
</gene>
<dbReference type="EMBL" id="BAABGZ010000082">
    <property type="protein sequence ID" value="GAA4370771.1"/>
    <property type="molecule type" value="Genomic_DNA"/>
</dbReference>
<dbReference type="Proteomes" id="UP001501153">
    <property type="component" value="Unassembled WGS sequence"/>
</dbReference>
<proteinExistence type="predicted"/>
<keyword evidence="2" id="KW-1185">Reference proteome</keyword>
<evidence type="ECO:0000313" key="1">
    <source>
        <dbReference type="EMBL" id="GAA4370771.1"/>
    </source>
</evidence>
<organism evidence="1 2">
    <name type="scientific">Hymenobacter saemangeumensis</name>
    <dbReference type="NCBI Taxonomy" id="1084522"/>
    <lineage>
        <taxon>Bacteria</taxon>
        <taxon>Pseudomonadati</taxon>
        <taxon>Bacteroidota</taxon>
        <taxon>Cytophagia</taxon>
        <taxon>Cytophagales</taxon>
        <taxon>Hymenobacteraceae</taxon>
        <taxon>Hymenobacter</taxon>
    </lineage>
</organism>
<accession>A0ABP8ISP0</accession>
<reference evidence="2" key="1">
    <citation type="journal article" date="2019" name="Int. J. Syst. Evol. Microbiol.">
        <title>The Global Catalogue of Microorganisms (GCM) 10K type strain sequencing project: providing services to taxonomists for standard genome sequencing and annotation.</title>
        <authorList>
            <consortium name="The Broad Institute Genomics Platform"/>
            <consortium name="The Broad Institute Genome Sequencing Center for Infectious Disease"/>
            <person name="Wu L."/>
            <person name="Ma J."/>
        </authorList>
    </citation>
    <scope>NUCLEOTIDE SEQUENCE [LARGE SCALE GENOMIC DNA]</scope>
    <source>
        <strain evidence="2">JCM 17923</strain>
    </source>
</reference>
<name>A0ABP8ISP0_9BACT</name>
<comment type="caution">
    <text evidence="1">The sequence shown here is derived from an EMBL/GenBank/DDBJ whole genome shotgun (WGS) entry which is preliminary data.</text>
</comment>